<protein>
    <submittedName>
        <fullName evidence="2">Uncharacterized protein</fullName>
    </submittedName>
</protein>
<feature type="compositionally biased region" description="Low complexity" evidence="1">
    <location>
        <begin position="245"/>
        <end position="256"/>
    </location>
</feature>
<organism evidence="2 3">
    <name type="scientific">Oculimacula yallundae</name>
    <dbReference type="NCBI Taxonomy" id="86028"/>
    <lineage>
        <taxon>Eukaryota</taxon>
        <taxon>Fungi</taxon>
        <taxon>Dikarya</taxon>
        <taxon>Ascomycota</taxon>
        <taxon>Pezizomycotina</taxon>
        <taxon>Leotiomycetes</taxon>
        <taxon>Helotiales</taxon>
        <taxon>Ploettnerulaceae</taxon>
        <taxon>Oculimacula</taxon>
    </lineage>
</organism>
<dbReference type="Proteomes" id="UP001595075">
    <property type="component" value="Unassembled WGS sequence"/>
</dbReference>
<name>A0ABR4CIK4_9HELO</name>
<feature type="region of interest" description="Disordered" evidence="1">
    <location>
        <begin position="1"/>
        <end position="410"/>
    </location>
</feature>
<feature type="compositionally biased region" description="Basic and acidic residues" evidence="1">
    <location>
        <begin position="345"/>
        <end position="357"/>
    </location>
</feature>
<evidence type="ECO:0000313" key="3">
    <source>
        <dbReference type="Proteomes" id="UP001595075"/>
    </source>
</evidence>
<sequence length="422" mass="46340">MQKGKAKATVQPYQKPKMNVRFTDNTTNLITGSHTMMKEGPTATTSKVPKVSNPSIQGPTPRGTRMDSNPTASSEIKRPSTPYPGKVLPASAAQLPRNITDGNGPSSEIYDISIRGSPALNKAHQQHSASFARAEGQRIHEEEMQELRANQLPHRPQEASPPGPPAKLPQVNRDRPKVAPPQKAAPVIPPSRRNLEPPKIAAPAPPKHQGPSTARPQIKPSHVETGTPQVAIRQERAPNAPASHLNPQNANLAAPAPATPSRHAVSTTPPQPKPPHVERSGPNAPTPQIQRTGHNVPVLYQYPNHRNFTCPYPNSQPPRTPSQARLPPPIPMPMPMPVHRSPNHHRPDSTQRSDKSQARNRVPTRATVPDPERKSRPPNKLRKNPPPGYWLPKSRTSEPKRRSRSRSWKQRVKAAILSFLGF</sequence>
<feature type="compositionally biased region" description="Basic residues" evidence="1">
    <location>
        <begin position="401"/>
        <end position="410"/>
    </location>
</feature>
<gene>
    <name evidence="2" type="ORF">VTL71DRAFT_15327</name>
</gene>
<feature type="compositionally biased region" description="Polar residues" evidence="1">
    <location>
        <begin position="22"/>
        <end position="34"/>
    </location>
</feature>
<accession>A0ABR4CIK4</accession>
<feature type="compositionally biased region" description="Polar residues" evidence="1">
    <location>
        <begin position="42"/>
        <end position="58"/>
    </location>
</feature>
<evidence type="ECO:0000313" key="2">
    <source>
        <dbReference type="EMBL" id="KAL2068989.1"/>
    </source>
</evidence>
<proteinExistence type="predicted"/>
<feature type="compositionally biased region" description="Pro residues" evidence="1">
    <location>
        <begin position="314"/>
        <end position="336"/>
    </location>
</feature>
<keyword evidence="3" id="KW-1185">Reference proteome</keyword>
<reference evidence="2 3" key="1">
    <citation type="journal article" date="2024" name="Commun. Biol.">
        <title>Comparative genomic analysis of thermophilic fungi reveals convergent evolutionary adaptations and gene losses.</title>
        <authorList>
            <person name="Steindorff A.S."/>
            <person name="Aguilar-Pontes M.V."/>
            <person name="Robinson A.J."/>
            <person name="Andreopoulos B."/>
            <person name="LaButti K."/>
            <person name="Kuo A."/>
            <person name="Mondo S."/>
            <person name="Riley R."/>
            <person name="Otillar R."/>
            <person name="Haridas S."/>
            <person name="Lipzen A."/>
            <person name="Grimwood J."/>
            <person name="Schmutz J."/>
            <person name="Clum A."/>
            <person name="Reid I.D."/>
            <person name="Moisan M.C."/>
            <person name="Butler G."/>
            <person name="Nguyen T.T.M."/>
            <person name="Dewar K."/>
            <person name="Conant G."/>
            <person name="Drula E."/>
            <person name="Henrissat B."/>
            <person name="Hansel C."/>
            <person name="Singer S."/>
            <person name="Hutchinson M.I."/>
            <person name="de Vries R.P."/>
            <person name="Natvig D.O."/>
            <person name="Powell A.J."/>
            <person name="Tsang A."/>
            <person name="Grigoriev I.V."/>
        </authorList>
    </citation>
    <scope>NUCLEOTIDE SEQUENCE [LARGE SCALE GENOMIC DNA]</scope>
    <source>
        <strain evidence="2 3">CBS 494.80</strain>
    </source>
</reference>
<comment type="caution">
    <text evidence="2">The sequence shown here is derived from an EMBL/GenBank/DDBJ whole genome shotgun (WGS) entry which is preliminary data.</text>
</comment>
<feature type="compositionally biased region" description="Basic and acidic residues" evidence="1">
    <location>
        <begin position="135"/>
        <end position="146"/>
    </location>
</feature>
<evidence type="ECO:0000256" key="1">
    <source>
        <dbReference type="SAM" id="MobiDB-lite"/>
    </source>
</evidence>
<dbReference type="EMBL" id="JAZHXI010000008">
    <property type="protein sequence ID" value="KAL2068989.1"/>
    <property type="molecule type" value="Genomic_DNA"/>
</dbReference>